<dbReference type="Pfam" id="PF02706">
    <property type="entry name" value="Wzz"/>
    <property type="match status" value="1"/>
</dbReference>
<keyword evidence="6" id="KW-0997">Cell inner membrane</keyword>
<dbReference type="Proteomes" id="UP000192491">
    <property type="component" value="Unassembled WGS sequence"/>
</dbReference>
<keyword evidence="8 17" id="KW-0812">Transmembrane</keyword>
<evidence type="ECO:0000256" key="12">
    <source>
        <dbReference type="ARBA" id="ARBA00022989"/>
    </source>
</evidence>
<comment type="caution">
    <text evidence="21">The sequence shown here is derived from an EMBL/GenBank/DDBJ whole genome shotgun (WGS) entry which is preliminary data.</text>
</comment>
<dbReference type="GO" id="GO:0004715">
    <property type="term" value="F:non-membrane spanning protein tyrosine kinase activity"/>
    <property type="evidence" value="ECO:0007669"/>
    <property type="project" value="UniProtKB-EC"/>
</dbReference>
<dbReference type="Gene3D" id="3.40.50.300">
    <property type="entry name" value="P-loop containing nucleotide triphosphate hydrolases"/>
    <property type="match status" value="1"/>
</dbReference>
<dbReference type="InterPro" id="IPR050445">
    <property type="entry name" value="Bact_polysacc_biosynth/exp"/>
</dbReference>
<evidence type="ECO:0000256" key="5">
    <source>
        <dbReference type="ARBA" id="ARBA00022475"/>
    </source>
</evidence>
<dbReference type="InterPro" id="IPR005702">
    <property type="entry name" value="Wzc-like_C"/>
</dbReference>
<keyword evidence="10" id="KW-0418">Kinase</keyword>
<evidence type="ECO:0000256" key="3">
    <source>
        <dbReference type="ARBA" id="ARBA00008883"/>
    </source>
</evidence>
<keyword evidence="11" id="KW-0067">ATP-binding</keyword>
<feature type="domain" description="AAA" evidence="19">
    <location>
        <begin position="558"/>
        <end position="683"/>
    </location>
</feature>
<proteinExistence type="inferred from homology"/>
<feature type="domain" description="Tyrosine-protein kinase G-rich" evidence="20">
    <location>
        <begin position="414"/>
        <end position="484"/>
    </location>
</feature>
<keyword evidence="14" id="KW-0829">Tyrosine-protein kinase</keyword>
<evidence type="ECO:0000256" key="14">
    <source>
        <dbReference type="ARBA" id="ARBA00023137"/>
    </source>
</evidence>
<dbReference type="AlphaFoldDB" id="A0A1Y1QEU7"/>
<evidence type="ECO:0000256" key="17">
    <source>
        <dbReference type="SAM" id="Phobius"/>
    </source>
</evidence>
<evidence type="ECO:0000256" key="16">
    <source>
        <dbReference type="SAM" id="Coils"/>
    </source>
</evidence>
<dbReference type="InterPro" id="IPR025669">
    <property type="entry name" value="AAA_dom"/>
</dbReference>
<feature type="transmembrane region" description="Helical" evidence="17">
    <location>
        <begin position="57"/>
        <end position="77"/>
    </location>
</feature>
<comment type="similarity">
    <text evidence="2">Belongs to the CpsD/CapB family.</text>
</comment>
<evidence type="ECO:0000259" key="20">
    <source>
        <dbReference type="Pfam" id="PF13807"/>
    </source>
</evidence>
<evidence type="ECO:0000259" key="18">
    <source>
        <dbReference type="Pfam" id="PF02706"/>
    </source>
</evidence>
<accession>A0A1Y1QEU7</accession>
<dbReference type="InterPro" id="IPR032807">
    <property type="entry name" value="GNVR"/>
</dbReference>
<dbReference type="GO" id="GO:0005886">
    <property type="term" value="C:plasma membrane"/>
    <property type="evidence" value="ECO:0007669"/>
    <property type="project" value="UniProtKB-SubCell"/>
</dbReference>
<dbReference type="InterPro" id="IPR027417">
    <property type="entry name" value="P-loop_NTPase"/>
</dbReference>
<evidence type="ECO:0000256" key="6">
    <source>
        <dbReference type="ARBA" id="ARBA00022519"/>
    </source>
</evidence>
<evidence type="ECO:0000256" key="13">
    <source>
        <dbReference type="ARBA" id="ARBA00023136"/>
    </source>
</evidence>
<evidence type="ECO:0000256" key="2">
    <source>
        <dbReference type="ARBA" id="ARBA00007316"/>
    </source>
</evidence>
<dbReference type="GO" id="GO:0042802">
    <property type="term" value="F:identical protein binding"/>
    <property type="evidence" value="ECO:0007669"/>
    <property type="project" value="UniProtKB-ARBA"/>
</dbReference>
<dbReference type="PANTHER" id="PTHR32309:SF13">
    <property type="entry name" value="FERRIC ENTEROBACTIN TRANSPORT PROTEIN FEPE"/>
    <property type="match status" value="1"/>
</dbReference>
<comment type="subcellular location">
    <subcellularLocation>
        <location evidence="1">Cell inner membrane</location>
        <topology evidence="1">Multi-pass membrane protein</topology>
    </subcellularLocation>
</comment>
<gene>
    <name evidence="21" type="ORF">BWK73_37720</name>
</gene>
<evidence type="ECO:0000313" key="21">
    <source>
        <dbReference type="EMBL" id="OQX03979.1"/>
    </source>
</evidence>
<keyword evidence="12 17" id="KW-1133">Transmembrane helix</keyword>
<keyword evidence="5" id="KW-1003">Cell membrane</keyword>
<dbReference type="EC" id="2.7.10.2" evidence="4"/>
<evidence type="ECO:0000256" key="10">
    <source>
        <dbReference type="ARBA" id="ARBA00022777"/>
    </source>
</evidence>
<organism evidence="21 22">
    <name type="scientific">Thiothrix lacustris</name>
    <dbReference type="NCBI Taxonomy" id="525917"/>
    <lineage>
        <taxon>Bacteria</taxon>
        <taxon>Pseudomonadati</taxon>
        <taxon>Pseudomonadota</taxon>
        <taxon>Gammaproteobacteria</taxon>
        <taxon>Thiotrichales</taxon>
        <taxon>Thiotrichaceae</taxon>
        <taxon>Thiothrix</taxon>
    </lineage>
</organism>
<dbReference type="NCBIfam" id="TIGR01007">
    <property type="entry name" value="eps_fam"/>
    <property type="match status" value="1"/>
</dbReference>
<sequence length="761" mass="85086">MSNMKPPYPIALAQKPHKLALREDEFNALTLPPKSDEDGDDEIDLRQLWDTVRRHKWTIVGIALLIFIIVTIVTLMMPPQYRSTVTLKIDLENSAKVLNYDVEAQGARPVNDKDFYQTQYELLKSRSLARRVIDQLNLYPNDAEAETQLAKPFFADALEQLETAMRGEEDGASRERLGAYPVEEKFLKGMAVEPVKNSSLVKVSYSSKDPELAQRITNEIAAQYISLNLERRVDSTSYAKTFLDDQLAQAKSKLEESESKLVGYAKREQIINTDDKRSLSSQRMEALHSAVTEAEKNRILAEGIYEQAKQGDTAAAIAESTNIQSLKERYSKLESDYQEKLQVYKADYPLMVEMSQQMSVINQQINKEIGTARDTLKSKFLAAKQQEDSLRAKLETQKGDLLDVRDKSIGYNTLEREVETNRNMYESLLQRIKEVGVAGNIDKNNITVIDEAVLPYGQFSPNVQLNLALGLVGGLFIGMVIAFMLEFLDDRIKTKEALEKLLSLPVLGMIPRAKSKDEKQAALMGHIDPRSAIGEAFRSLRTSMLFATREGAPKVLHVTSSMPGEGKSSICVNTATAFAQSGKRVLLIDCDLRKPSLHQKLKLDNYEGMSNFLTYQSEAKQVIRHTDIPNVDIITAGPLSPNPAELLLSDRMSEILKLVPVDYDMIIIDSPPIMGLADALILSNWANATLLVATFAQSRKKPLLDAYQRLRHARSHVIGSILTKVKSGGAGYGYSYEYHYTYGGDSKGDKGEKKRISKAAA</sequence>
<name>A0A1Y1QEU7_9GAMM</name>
<evidence type="ECO:0000256" key="8">
    <source>
        <dbReference type="ARBA" id="ARBA00022692"/>
    </source>
</evidence>
<evidence type="ECO:0000313" key="22">
    <source>
        <dbReference type="Proteomes" id="UP000192491"/>
    </source>
</evidence>
<dbReference type="Pfam" id="PF13614">
    <property type="entry name" value="AAA_31"/>
    <property type="match status" value="1"/>
</dbReference>
<keyword evidence="9" id="KW-0547">Nucleotide-binding</keyword>
<dbReference type="EMBL" id="MTEJ01000367">
    <property type="protein sequence ID" value="OQX03979.1"/>
    <property type="molecule type" value="Genomic_DNA"/>
</dbReference>
<dbReference type="Pfam" id="PF13807">
    <property type="entry name" value="GNVR"/>
    <property type="match status" value="1"/>
</dbReference>
<feature type="domain" description="Polysaccharide chain length determinant N-terminal" evidence="18">
    <location>
        <begin position="41"/>
        <end position="136"/>
    </location>
</feature>
<feature type="transmembrane region" description="Helical" evidence="17">
    <location>
        <begin position="467"/>
        <end position="488"/>
    </location>
</feature>
<evidence type="ECO:0000259" key="19">
    <source>
        <dbReference type="Pfam" id="PF13614"/>
    </source>
</evidence>
<keyword evidence="16" id="KW-0175">Coiled coil</keyword>
<comment type="catalytic activity">
    <reaction evidence="15">
        <text>L-tyrosyl-[protein] + ATP = O-phospho-L-tyrosyl-[protein] + ADP + H(+)</text>
        <dbReference type="Rhea" id="RHEA:10596"/>
        <dbReference type="Rhea" id="RHEA-COMP:10136"/>
        <dbReference type="Rhea" id="RHEA-COMP:20101"/>
        <dbReference type="ChEBI" id="CHEBI:15378"/>
        <dbReference type="ChEBI" id="CHEBI:30616"/>
        <dbReference type="ChEBI" id="CHEBI:46858"/>
        <dbReference type="ChEBI" id="CHEBI:61978"/>
        <dbReference type="ChEBI" id="CHEBI:456216"/>
        <dbReference type="EC" id="2.7.10.2"/>
    </reaction>
</comment>
<dbReference type="InterPro" id="IPR003856">
    <property type="entry name" value="LPS_length_determ_N"/>
</dbReference>
<evidence type="ECO:0000256" key="11">
    <source>
        <dbReference type="ARBA" id="ARBA00022840"/>
    </source>
</evidence>
<evidence type="ECO:0000256" key="7">
    <source>
        <dbReference type="ARBA" id="ARBA00022679"/>
    </source>
</evidence>
<protein>
    <recommendedName>
        <fullName evidence="4">non-specific protein-tyrosine kinase</fullName>
        <ecNumber evidence="4">2.7.10.2</ecNumber>
    </recommendedName>
</protein>
<dbReference type="PANTHER" id="PTHR32309">
    <property type="entry name" value="TYROSINE-PROTEIN KINASE"/>
    <property type="match status" value="1"/>
</dbReference>
<comment type="similarity">
    <text evidence="3">Belongs to the etk/wzc family.</text>
</comment>
<reference evidence="21 22" key="1">
    <citation type="submission" date="2017-01" db="EMBL/GenBank/DDBJ databases">
        <title>Novel large sulfur bacteria in the metagenomes of groundwater-fed chemosynthetic microbial mats in the Lake Huron basin.</title>
        <authorList>
            <person name="Sharrar A.M."/>
            <person name="Flood B.E."/>
            <person name="Bailey J.V."/>
            <person name="Jones D.S."/>
            <person name="Biddanda B."/>
            <person name="Ruberg S.A."/>
            <person name="Marcus D.N."/>
            <person name="Dick G.J."/>
        </authorList>
    </citation>
    <scope>NUCLEOTIDE SEQUENCE [LARGE SCALE GENOMIC DNA]</scope>
    <source>
        <strain evidence="21">A8</strain>
    </source>
</reference>
<evidence type="ECO:0000256" key="1">
    <source>
        <dbReference type="ARBA" id="ARBA00004429"/>
    </source>
</evidence>
<feature type="coiled-coil region" evidence="16">
    <location>
        <begin position="240"/>
        <end position="267"/>
    </location>
</feature>
<dbReference type="SUPFAM" id="SSF52540">
    <property type="entry name" value="P-loop containing nucleoside triphosphate hydrolases"/>
    <property type="match status" value="1"/>
</dbReference>
<keyword evidence="13 17" id="KW-0472">Membrane</keyword>
<dbReference type="GO" id="GO:0005524">
    <property type="term" value="F:ATP binding"/>
    <property type="evidence" value="ECO:0007669"/>
    <property type="project" value="UniProtKB-KW"/>
</dbReference>
<evidence type="ECO:0000256" key="9">
    <source>
        <dbReference type="ARBA" id="ARBA00022741"/>
    </source>
</evidence>
<dbReference type="CDD" id="cd05387">
    <property type="entry name" value="BY-kinase"/>
    <property type="match status" value="1"/>
</dbReference>
<evidence type="ECO:0000256" key="4">
    <source>
        <dbReference type="ARBA" id="ARBA00011903"/>
    </source>
</evidence>
<keyword evidence="7" id="KW-0808">Transferase</keyword>
<dbReference type="FunFam" id="3.40.50.300:FF:000527">
    <property type="entry name" value="Tyrosine-protein kinase etk"/>
    <property type="match status" value="1"/>
</dbReference>
<evidence type="ECO:0000256" key="15">
    <source>
        <dbReference type="ARBA" id="ARBA00051245"/>
    </source>
</evidence>